<dbReference type="PROSITE" id="PS50893">
    <property type="entry name" value="ABC_TRANSPORTER_2"/>
    <property type="match status" value="1"/>
</dbReference>
<dbReference type="GO" id="GO:0042626">
    <property type="term" value="F:ATPase-coupled transmembrane transporter activity"/>
    <property type="evidence" value="ECO:0007669"/>
    <property type="project" value="TreeGrafter"/>
</dbReference>
<dbReference type="InterPro" id="IPR003439">
    <property type="entry name" value="ABC_transporter-like_ATP-bd"/>
</dbReference>
<dbReference type="GO" id="GO:0016020">
    <property type="term" value="C:membrane"/>
    <property type="evidence" value="ECO:0007669"/>
    <property type="project" value="UniProtKB-SubCell"/>
</dbReference>
<dbReference type="InterPro" id="IPR027417">
    <property type="entry name" value="P-loop_NTPase"/>
</dbReference>
<accession>A0AAD4CA36</accession>
<proteinExistence type="inferred from homology"/>
<keyword evidence="5" id="KW-0067">ATP-binding</keyword>
<organism evidence="9 10">
    <name type="scientific">Aspergillus nanangensis</name>
    <dbReference type="NCBI Taxonomy" id="2582783"/>
    <lineage>
        <taxon>Eukaryota</taxon>
        <taxon>Fungi</taxon>
        <taxon>Dikarya</taxon>
        <taxon>Ascomycota</taxon>
        <taxon>Pezizomycotina</taxon>
        <taxon>Eurotiomycetes</taxon>
        <taxon>Eurotiomycetidae</taxon>
        <taxon>Eurotiales</taxon>
        <taxon>Aspergillaceae</taxon>
        <taxon>Aspergillus</taxon>
        <taxon>Aspergillus subgen. Circumdati</taxon>
    </lineage>
</organism>
<reference evidence="9" key="2">
    <citation type="submission" date="2020-02" db="EMBL/GenBank/DDBJ databases">
        <authorList>
            <person name="Gilchrist C.L.M."/>
            <person name="Chooi Y.-H."/>
        </authorList>
    </citation>
    <scope>NUCLEOTIDE SEQUENCE</scope>
    <source>
        <strain evidence="9">MST-FP2251</strain>
    </source>
</reference>
<comment type="subcellular location">
    <subcellularLocation>
        <location evidence="1">Membrane</location>
        <topology evidence="1">Multi-pass membrane protein</topology>
    </subcellularLocation>
</comment>
<dbReference type="EMBL" id="VCAU01000253">
    <property type="protein sequence ID" value="KAF9882645.1"/>
    <property type="molecule type" value="Genomic_DNA"/>
</dbReference>
<keyword evidence="6" id="KW-1133">Transmembrane helix</keyword>
<sequence length="202" mass="21953">MIGLLERFYDPVTGNLKVDSQDLIAMNPRLYREPASLVQQEPTLYPSTIRENIAMGKASSTVSDAEVEAACRAANAWDFISSLPDGLATLCGSNGTQLSGGQRQRIAIARALLRNPRLLLLDEATSALDTQSERIVQRALNDAAADGDRITVAVAHRLSTVRHADMICVFNAGKIVELGTHEQLWGQGGIYKRMCESQNLAT</sequence>
<evidence type="ECO:0000256" key="4">
    <source>
        <dbReference type="ARBA" id="ARBA00022741"/>
    </source>
</evidence>
<dbReference type="GO" id="GO:0016887">
    <property type="term" value="F:ATP hydrolysis activity"/>
    <property type="evidence" value="ECO:0007669"/>
    <property type="project" value="InterPro"/>
</dbReference>
<comment type="similarity">
    <text evidence="2">Belongs to the ABC transporter superfamily. ABCB family. Multidrug resistance exporter (TC 3.A.1.201) subfamily.</text>
</comment>
<keyword evidence="3" id="KW-0812">Transmembrane</keyword>
<dbReference type="Gene3D" id="3.40.50.300">
    <property type="entry name" value="P-loop containing nucleotide triphosphate hydrolases"/>
    <property type="match status" value="1"/>
</dbReference>
<dbReference type="Proteomes" id="UP001194746">
    <property type="component" value="Unassembled WGS sequence"/>
</dbReference>
<reference evidence="9" key="1">
    <citation type="journal article" date="2019" name="Beilstein J. Org. Chem.">
        <title>Nanangenines: drimane sesquiterpenoids as the dominant metabolite cohort of a novel Australian fungus, Aspergillus nanangensis.</title>
        <authorList>
            <person name="Lacey H.J."/>
            <person name="Gilchrist C.L.M."/>
            <person name="Crombie A."/>
            <person name="Kalaitzis J.A."/>
            <person name="Vuong D."/>
            <person name="Rutledge P.J."/>
            <person name="Turner P."/>
            <person name="Pitt J.I."/>
            <person name="Lacey E."/>
            <person name="Chooi Y.H."/>
            <person name="Piggott A.M."/>
        </authorList>
    </citation>
    <scope>NUCLEOTIDE SEQUENCE</scope>
    <source>
        <strain evidence="9">MST-FP2251</strain>
    </source>
</reference>
<dbReference type="InterPro" id="IPR017871">
    <property type="entry name" value="ABC_transporter-like_CS"/>
</dbReference>
<dbReference type="AlphaFoldDB" id="A0AAD4CA36"/>
<evidence type="ECO:0000313" key="10">
    <source>
        <dbReference type="Proteomes" id="UP001194746"/>
    </source>
</evidence>
<evidence type="ECO:0000256" key="6">
    <source>
        <dbReference type="ARBA" id="ARBA00022989"/>
    </source>
</evidence>
<keyword evidence="4" id="KW-0547">Nucleotide-binding</keyword>
<dbReference type="FunFam" id="3.40.50.300:FF:000913">
    <property type="entry name" value="ABC multidrug transporter SitT"/>
    <property type="match status" value="1"/>
</dbReference>
<keyword evidence="7" id="KW-0472">Membrane</keyword>
<comment type="caution">
    <text evidence="9">The sequence shown here is derived from an EMBL/GenBank/DDBJ whole genome shotgun (WGS) entry which is preliminary data.</text>
</comment>
<keyword evidence="10" id="KW-1185">Reference proteome</keyword>
<gene>
    <name evidence="9" type="ORF">FE257_005809</name>
</gene>
<dbReference type="PANTHER" id="PTHR24221">
    <property type="entry name" value="ATP-BINDING CASSETTE SUB-FAMILY B"/>
    <property type="match status" value="1"/>
</dbReference>
<evidence type="ECO:0000256" key="3">
    <source>
        <dbReference type="ARBA" id="ARBA00022692"/>
    </source>
</evidence>
<dbReference type="SUPFAM" id="SSF52540">
    <property type="entry name" value="P-loop containing nucleoside triphosphate hydrolases"/>
    <property type="match status" value="1"/>
</dbReference>
<evidence type="ECO:0000259" key="8">
    <source>
        <dbReference type="PROSITE" id="PS50893"/>
    </source>
</evidence>
<evidence type="ECO:0000313" key="9">
    <source>
        <dbReference type="EMBL" id="KAF9882645.1"/>
    </source>
</evidence>
<dbReference type="PROSITE" id="PS00211">
    <property type="entry name" value="ABC_TRANSPORTER_1"/>
    <property type="match status" value="1"/>
</dbReference>
<evidence type="ECO:0000256" key="7">
    <source>
        <dbReference type="ARBA" id="ARBA00023136"/>
    </source>
</evidence>
<evidence type="ECO:0000256" key="2">
    <source>
        <dbReference type="ARBA" id="ARBA00007577"/>
    </source>
</evidence>
<dbReference type="InterPro" id="IPR039421">
    <property type="entry name" value="Type_1_exporter"/>
</dbReference>
<dbReference type="Pfam" id="PF00005">
    <property type="entry name" value="ABC_tran"/>
    <property type="match status" value="1"/>
</dbReference>
<name>A0AAD4CA36_ASPNN</name>
<protein>
    <recommendedName>
        <fullName evidence="8">ABC transporter domain-containing protein</fullName>
    </recommendedName>
</protein>
<feature type="domain" description="ABC transporter" evidence="8">
    <location>
        <begin position="2"/>
        <end position="197"/>
    </location>
</feature>
<evidence type="ECO:0000256" key="1">
    <source>
        <dbReference type="ARBA" id="ARBA00004141"/>
    </source>
</evidence>
<dbReference type="PANTHER" id="PTHR24221:SF420">
    <property type="entry name" value="ABC MULTIDRUG TRANSPORTER ATRC"/>
    <property type="match status" value="1"/>
</dbReference>
<dbReference type="GO" id="GO:0005524">
    <property type="term" value="F:ATP binding"/>
    <property type="evidence" value="ECO:0007669"/>
    <property type="project" value="UniProtKB-KW"/>
</dbReference>
<evidence type="ECO:0000256" key="5">
    <source>
        <dbReference type="ARBA" id="ARBA00022840"/>
    </source>
</evidence>